<dbReference type="CDD" id="cd00531">
    <property type="entry name" value="NTF2_like"/>
    <property type="match status" value="1"/>
</dbReference>
<dbReference type="Gene3D" id="3.10.450.50">
    <property type="match status" value="1"/>
</dbReference>
<reference evidence="2" key="1">
    <citation type="submission" date="2021-05" db="EMBL/GenBank/DDBJ databases">
        <title>Genome of Sphingobium sp. strain.</title>
        <authorList>
            <person name="Fan R."/>
        </authorList>
    </citation>
    <scope>NUCLEOTIDE SEQUENCE</scope>
    <source>
        <strain evidence="2">H33</strain>
    </source>
</reference>
<protein>
    <submittedName>
        <fullName evidence="2">Nuclear transport factor 2 family protein</fullName>
    </submittedName>
</protein>
<dbReference type="InterPro" id="IPR037401">
    <property type="entry name" value="SnoaL-like"/>
</dbReference>
<keyword evidence="3" id="KW-1185">Reference proteome</keyword>
<dbReference type="SUPFAM" id="SSF54427">
    <property type="entry name" value="NTF2-like"/>
    <property type="match status" value="1"/>
</dbReference>
<evidence type="ECO:0000313" key="3">
    <source>
        <dbReference type="Proteomes" id="UP001138757"/>
    </source>
</evidence>
<dbReference type="AlphaFoldDB" id="A0A9X1DBK5"/>
<evidence type="ECO:0000313" key="2">
    <source>
        <dbReference type="EMBL" id="MBT2186986.1"/>
    </source>
</evidence>
<feature type="domain" description="SnoaL-like" evidence="1">
    <location>
        <begin position="14"/>
        <end position="140"/>
    </location>
</feature>
<dbReference type="InterPro" id="IPR032710">
    <property type="entry name" value="NTF2-like_dom_sf"/>
</dbReference>
<name>A0A9X1DBK5_9SPHN</name>
<evidence type="ECO:0000259" key="1">
    <source>
        <dbReference type="Pfam" id="PF13577"/>
    </source>
</evidence>
<dbReference type="RefSeq" id="WP_214622742.1">
    <property type="nucleotide sequence ID" value="NZ_JAHGAW010000005.1"/>
</dbReference>
<sequence>MSMIDDQTRRAIEWDCATLINLYMLRNDAGDADGVAALFTEDGILARPTMPDQPIVGRDAILAGFRARPAGTKTRHVVSNIIVEVESETEARASSVMLLYRGQATGDGSLPAHHPADPLIGYFNDRLRKTAEGWRFAERRGGLDFAP</sequence>
<dbReference type="Pfam" id="PF13577">
    <property type="entry name" value="SnoaL_4"/>
    <property type="match status" value="1"/>
</dbReference>
<gene>
    <name evidence="2" type="ORF">KK488_08515</name>
</gene>
<dbReference type="Proteomes" id="UP001138757">
    <property type="component" value="Unassembled WGS sequence"/>
</dbReference>
<dbReference type="EMBL" id="JAHGAW010000005">
    <property type="protein sequence ID" value="MBT2186986.1"/>
    <property type="molecule type" value="Genomic_DNA"/>
</dbReference>
<comment type="caution">
    <text evidence="2">The sequence shown here is derived from an EMBL/GenBank/DDBJ whole genome shotgun (WGS) entry which is preliminary data.</text>
</comment>
<accession>A0A9X1DBK5</accession>
<organism evidence="2 3">
    <name type="scientific">Sphingobium nicotianae</name>
    <dbReference type="NCBI Taxonomy" id="2782607"/>
    <lineage>
        <taxon>Bacteria</taxon>
        <taxon>Pseudomonadati</taxon>
        <taxon>Pseudomonadota</taxon>
        <taxon>Alphaproteobacteria</taxon>
        <taxon>Sphingomonadales</taxon>
        <taxon>Sphingomonadaceae</taxon>
        <taxon>Sphingobium</taxon>
    </lineage>
</organism>
<proteinExistence type="predicted"/>